<dbReference type="InterPro" id="IPR011625">
    <property type="entry name" value="A2M_N_BRD"/>
</dbReference>
<dbReference type="InterPro" id="IPR008930">
    <property type="entry name" value="Terpenoid_cyclase/PrenylTrfase"/>
</dbReference>
<dbReference type="InterPro" id="IPR011626">
    <property type="entry name" value="Alpha-macroglobulin_TED"/>
</dbReference>
<reference evidence="7" key="1">
    <citation type="submission" date="2023-08" db="EMBL/GenBank/DDBJ databases">
        <authorList>
            <person name="Alioto T."/>
            <person name="Alioto T."/>
            <person name="Gomez Garrido J."/>
        </authorList>
    </citation>
    <scope>NUCLEOTIDE SEQUENCE</scope>
</reference>
<feature type="domain" description="NTR" evidence="6">
    <location>
        <begin position="1565"/>
        <end position="1719"/>
    </location>
</feature>
<dbReference type="InterPro" id="IPR000020">
    <property type="entry name" value="Anaphylatoxin/fibulin"/>
</dbReference>
<name>A0AAV1FM48_XYRNO</name>
<dbReference type="PROSITE" id="PS01178">
    <property type="entry name" value="ANAPHYLATOXIN_2"/>
    <property type="match status" value="1"/>
</dbReference>
<dbReference type="Pfam" id="PF00207">
    <property type="entry name" value="A2M"/>
    <property type="match status" value="1"/>
</dbReference>
<protein>
    <submittedName>
        <fullName evidence="7">Complement C4-B isoform X2</fullName>
    </submittedName>
</protein>
<dbReference type="InterPro" id="IPR036595">
    <property type="entry name" value="A-macroglobulin_rcpt-bd_sf"/>
</dbReference>
<dbReference type="Gene3D" id="1.20.91.20">
    <property type="entry name" value="Anaphylotoxins (complement system)"/>
    <property type="match status" value="1"/>
</dbReference>
<evidence type="ECO:0000256" key="1">
    <source>
        <dbReference type="ARBA" id="ARBA00004613"/>
    </source>
</evidence>
<dbReference type="InterPro" id="IPR040839">
    <property type="entry name" value="MG4"/>
</dbReference>
<dbReference type="Pfam" id="PF17789">
    <property type="entry name" value="MG4"/>
    <property type="match status" value="1"/>
</dbReference>
<dbReference type="Gene3D" id="2.60.120.1540">
    <property type="match status" value="1"/>
</dbReference>
<dbReference type="InterPro" id="IPR041425">
    <property type="entry name" value="C3/4/5_MG1"/>
</dbReference>
<comment type="subcellular location">
    <subcellularLocation>
        <location evidence="1">Secreted</location>
    </subcellularLocation>
</comment>
<dbReference type="Pfam" id="PF17790">
    <property type="entry name" value="MG1"/>
    <property type="match status" value="1"/>
</dbReference>
<keyword evidence="3" id="KW-1015">Disulfide bond</keyword>
<dbReference type="Pfam" id="PF07678">
    <property type="entry name" value="TED_complement"/>
    <property type="match status" value="1"/>
</dbReference>
<dbReference type="FunFam" id="2.40.50.120:FF:000013">
    <property type="entry name" value="Complement C3"/>
    <property type="match status" value="1"/>
</dbReference>
<sequence length="1721" mass="193572">MECFIFSILLLVFALNSECSPDTRFFISAPGIFHVGAPEKVFVQMGKSYLNIPVTLFLEHELSSTLVSEKKTVWCKKDGDINTVELMINREVYSRIPPSERPGRPYLNLVVESPLSPVKKKTRVLVSQHRGYIFIQTHQPIYNPTQTVRYRIFTLNHMLRPHEEIFKFSVFNADGNRVIDSLVTAKGGIYQGKLQIPDVSKLGTWKITANYVGDEANKASREFVVQKFVLPSFEVNIAMEQNFILLNAEQFDFTISAKYSHGEGVRGAYHCQFGVVEKDPSSGQQRKPVYVGGLELTGSVQNGMEPTKASLQMADLDFQLQKLNVTLSQLQQRGSKLYIGVFVTNIQSGEIQGDEVNLPIISHKYTMDLSRTRSYFLPGYPLDVVVVMRHPDGSPAAKVPVRVAVSSAIEAPWEGRTDQEGAVYPVFNIDGAAQQINLEVSADDLQQRKVLQRASSPSNSYLYLSLENKVYSVGESFTVNYNTVNSPTDGYIYYMVLSRGILVESGKVSMGISVSHKLVVTSDMVPTFRLIGYFYNQRGDIIADSVWLDVKDECAIKVHVEHKGLAAPKDRYKLQFNLDGQKARVALLAVDKAIYGLKADNKLTAKQVFSTMQSYDHGCAYTGGSDPASVLIDSGLSFLTHSAADWRKKLGCNAQSTRQRREVDLQQELVTLKSNFSDEKLKDCCVHGFSLIPMMRTCHERVRRVSQVEANPLCAEVFLRCCLEGERLRQKKTQEDAWKNLGRTETTEDIEQYFLENAGRNIRRFFPPSFEFREYDVNGKGSYDLALPDSITTWEIQIATLSAATGFCVVKPIEVKAFKKVFVSLRLPYSVKKYEQLAISPVIYNYGVDPVQLAVHMEQIEGLCSPGSATTTAFVNITLKGESSQFVSFSTVPMVTGSFPIKIHLYDIEQENGLDAIEKTLNVLSEGIEKRVENTKVFKLDGRSSDTFLIDGSFPEDRVPDSSSNIFVSVEGDGFGTSHAKNLLSPEKVAKLIKLPTGCLEQTMRKLAPTVAAVRYLDLSDQWFDLTPGARDQALDHIEYGNSDAGFLRIISYKDKKTGAYSSFSSVPQSNWVTALVVKVFSLVAQRQSQSFGQQTRVANVVPVEEIRQPVRFLLSKQRNDGSFTDPHQVLHRGVLTGRDQDASITAFVALALQRSLEFLHPGGRNETEASISRSTAYLLSHLQELRHPYAVAIAVYCLAFCMPPDTSHSSAWANLEVLFSEGENHCHLWATHPSLRSQARADAITIETTAYALLAAVELQKTEWANRAACWLTTQENHAGGFVSTQDTVMALEALAEYELKRPPSPEANLRAVFTVQGRRDIVKLDLESKKDKVEKDLKKFAGQRISVDVTGKGGTKLKIVKAYHLLEPNDDCKQLSIRVTVEGKVKYTAKVVENYDYYEDYDNVEEKEVRIPRSAIEWFDAHSRSRRDLDNNMNSDESLTYEVCVTRSLYNNLTGMAIADITLLSGFEAVTEDLDRLKEEPERYISHYEVSFGKVLLYFNELFDTEECIRFSAIQTVPIGLLQPAPAVFYDYYEPDRKCTVFYSAPRRSKLISTLCSEDVCQCAERPCHKIQTTFKQERGRGRNENKRLQHACFSPTVDYAYIVEVLNVSMKSNFELYRLTINEVLKSHGDIRVDANAIRVFAKRRHCKGQLDLGKQYLIMGKDGSTTDSNGMMQYLLESNTWVERKPSEEECAKTANKPACNKFNLFTDTYKVNGCRQ</sequence>
<dbReference type="Gene3D" id="2.60.40.690">
    <property type="entry name" value="Alpha-macroglobulin, receptor-binding domain"/>
    <property type="match status" value="1"/>
</dbReference>
<evidence type="ECO:0000313" key="8">
    <source>
        <dbReference type="Proteomes" id="UP001178508"/>
    </source>
</evidence>
<evidence type="ECO:0000259" key="6">
    <source>
        <dbReference type="PROSITE" id="PS50189"/>
    </source>
</evidence>
<dbReference type="InterPro" id="IPR008993">
    <property type="entry name" value="TIMP-like_OB-fold"/>
</dbReference>
<dbReference type="InterPro" id="IPR013783">
    <property type="entry name" value="Ig-like_fold"/>
</dbReference>
<dbReference type="FunFam" id="2.60.40.690:FF:000002">
    <property type="entry name" value="Complement C4 isoform-A"/>
    <property type="match status" value="1"/>
</dbReference>
<keyword evidence="2" id="KW-0964">Secreted</keyword>
<dbReference type="InterPro" id="IPR009048">
    <property type="entry name" value="A-macroglobulin_rcpt-bd"/>
</dbReference>
<dbReference type="PANTHER" id="PTHR11412:SF144">
    <property type="entry name" value="COMPLEMENT C4-B"/>
    <property type="match status" value="1"/>
</dbReference>
<organism evidence="7 8">
    <name type="scientific">Xyrichtys novacula</name>
    <name type="common">Pearly razorfish</name>
    <name type="synonym">Hemipteronotus novacula</name>
    <dbReference type="NCBI Taxonomy" id="13765"/>
    <lineage>
        <taxon>Eukaryota</taxon>
        <taxon>Metazoa</taxon>
        <taxon>Chordata</taxon>
        <taxon>Craniata</taxon>
        <taxon>Vertebrata</taxon>
        <taxon>Euteleostomi</taxon>
        <taxon>Actinopterygii</taxon>
        <taxon>Neopterygii</taxon>
        <taxon>Teleostei</taxon>
        <taxon>Neoteleostei</taxon>
        <taxon>Acanthomorphata</taxon>
        <taxon>Eupercaria</taxon>
        <taxon>Labriformes</taxon>
        <taxon>Labridae</taxon>
        <taxon>Xyrichtys</taxon>
    </lineage>
</organism>
<dbReference type="SMART" id="SM00104">
    <property type="entry name" value="ANATO"/>
    <property type="match status" value="1"/>
</dbReference>
<evidence type="ECO:0000256" key="4">
    <source>
        <dbReference type="SAM" id="SignalP"/>
    </source>
</evidence>
<dbReference type="Pfam" id="PF01821">
    <property type="entry name" value="ANATO"/>
    <property type="match status" value="1"/>
</dbReference>
<dbReference type="SMART" id="SM01419">
    <property type="entry name" value="Thiol-ester_cl"/>
    <property type="match status" value="1"/>
</dbReference>
<dbReference type="SUPFAM" id="SSF48239">
    <property type="entry name" value="Terpenoid cyclases/Protein prenyltransferases"/>
    <property type="match status" value="1"/>
</dbReference>
<dbReference type="Gene3D" id="2.40.50.120">
    <property type="match status" value="1"/>
</dbReference>
<dbReference type="InterPro" id="IPR001599">
    <property type="entry name" value="Macroglobln_a2"/>
</dbReference>
<dbReference type="PROSITE" id="PS50189">
    <property type="entry name" value="NTR"/>
    <property type="match status" value="1"/>
</dbReference>
<dbReference type="Pfam" id="PF01835">
    <property type="entry name" value="MG2"/>
    <property type="match status" value="1"/>
</dbReference>
<dbReference type="SMART" id="SM01361">
    <property type="entry name" value="A2M_recep"/>
    <property type="match status" value="1"/>
</dbReference>
<feature type="chain" id="PRO_5043695952" evidence="4">
    <location>
        <begin position="20"/>
        <end position="1721"/>
    </location>
</feature>
<dbReference type="InterPro" id="IPR001134">
    <property type="entry name" value="Netrin_domain"/>
</dbReference>
<dbReference type="Pfam" id="PF07677">
    <property type="entry name" value="A2M_recep"/>
    <property type="match status" value="1"/>
</dbReference>
<dbReference type="GO" id="GO:0004866">
    <property type="term" value="F:endopeptidase inhibitor activity"/>
    <property type="evidence" value="ECO:0007669"/>
    <property type="project" value="InterPro"/>
</dbReference>
<dbReference type="Pfam" id="PF07703">
    <property type="entry name" value="A2M_BRD"/>
    <property type="match status" value="1"/>
</dbReference>
<proteinExistence type="predicted"/>
<evidence type="ECO:0000256" key="3">
    <source>
        <dbReference type="ARBA" id="ARBA00023157"/>
    </source>
</evidence>
<dbReference type="Pfam" id="PF01759">
    <property type="entry name" value="NTR"/>
    <property type="match status" value="1"/>
</dbReference>
<gene>
    <name evidence="7" type="ORF">XNOV1_A028919</name>
</gene>
<dbReference type="Gene3D" id="2.60.40.1930">
    <property type="match status" value="3"/>
</dbReference>
<feature type="domain" description="Anaphylatoxin-like" evidence="5">
    <location>
        <begin position="684"/>
        <end position="722"/>
    </location>
</feature>
<dbReference type="InterPro" id="IPR050473">
    <property type="entry name" value="A2M/Complement_sys"/>
</dbReference>
<dbReference type="SMART" id="SM01360">
    <property type="entry name" value="A2M"/>
    <property type="match status" value="1"/>
</dbReference>
<dbReference type="GO" id="GO:0006956">
    <property type="term" value="P:complement activation"/>
    <property type="evidence" value="ECO:0007669"/>
    <property type="project" value="TreeGrafter"/>
</dbReference>
<dbReference type="InterPro" id="IPR018933">
    <property type="entry name" value="Netrin_module_non-TIMP"/>
</dbReference>
<dbReference type="Gene3D" id="2.60.40.1940">
    <property type="match status" value="1"/>
</dbReference>
<accession>A0AAV1FM48</accession>
<evidence type="ECO:0000313" key="7">
    <source>
        <dbReference type="EMBL" id="CAJ1061689.1"/>
    </source>
</evidence>
<dbReference type="SUPFAM" id="SSF49410">
    <property type="entry name" value="Alpha-macroglobulin receptor domain"/>
    <property type="match status" value="1"/>
</dbReference>
<evidence type="ECO:0000259" key="5">
    <source>
        <dbReference type="PROSITE" id="PS01178"/>
    </source>
</evidence>
<dbReference type="SMART" id="SM00643">
    <property type="entry name" value="C345C"/>
    <property type="match status" value="1"/>
</dbReference>
<dbReference type="Gene3D" id="2.60.40.10">
    <property type="entry name" value="Immunoglobulins"/>
    <property type="match status" value="2"/>
</dbReference>
<dbReference type="InterPro" id="IPR002890">
    <property type="entry name" value="MG2"/>
</dbReference>
<keyword evidence="4" id="KW-0732">Signal</keyword>
<dbReference type="SUPFAM" id="SSF50242">
    <property type="entry name" value="TIMP-like"/>
    <property type="match status" value="1"/>
</dbReference>
<dbReference type="PANTHER" id="PTHR11412">
    <property type="entry name" value="MACROGLOBULIN / COMPLEMENT"/>
    <property type="match status" value="1"/>
</dbReference>
<keyword evidence="8" id="KW-1185">Reference proteome</keyword>
<dbReference type="Proteomes" id="UP001178508">
    <property type="component" value="Chromosome 8"/>
</dbReference>
<dbReference type="CDD" id="cd02896">
    <property type="entry name" value="complement_C3_C4_C5"/>
    <property type="match status" value="1"/>
</dbReference>
<dbReference type="Gene3D" id="2.20.130.20">
    <property type="match status" value="1"/>
</dbReference>
<evidence type="ECO:0000256" key="2">
    <source>
        <dbReference type="ARBA" id="ARBA00022525"/>
    </source>
</evidence>
<dbReference type="EMBL" id="OY660871">
    <property type="protein sequence ID" value="CAJ1061689.1"/>
    <property type="molecule type" value="Genomic_DNA"/>
</dbReference>
<dbReference type="Gene3D" id="1.50.10.20">
    <property type="match status" value="1"/>
</dbReference>
<dbReference type="SUPFAM" id="SSF47686">
    <property type="entry name" value="Anaphylotoxins (complement system)"/>
    <property type="match status" value="1"/>
</dbReference>
<dbReference type="SMART" id="SM01359">
    <property type="entry name" value="A2M_N_2"/>
    <property type="match status" value="1"/>
</dbReference>
<dbReference type="InterPro" id="IPR018081">
    <property type="entry name" value="Anaphylatoxin_comp_syst"/>
</dbReference>
<dbReference type="InterPro" id="IPR041555">
    <property type="entry name" value="MG3"/>
</dbReference>
<dbReference type="InterPro" id="IPR047565">
    <property type="entry name" value="Alpha-macroglob_thiol-ester_cl"/>
</dbReference>
<feature type="signal peptide" evidence="4">
    <location>
        <begin position="1"/>
        <end position="19"/>
    </location>
</feature>
<dbReference type="Pfam" id="PF17791">
    <property type="entry name" value="MG3"/>
    <property type="match status" value="1"/>
</dbReference>
<dbReference type="Gene3D" id="6.20.50.160">
    <property type="match status" value="1"/>
</dbReference>
<dbReference type="GO" id="GO:0005615">
    <property type="term" value="C:extracellular space"/>
    <property type="evidence" value="ECO:0007669"/>
    <property type="project" value="InterPro"/>
</dbReference>
<dbReference type="CDD" id="cd00017">
    <property type="entry name" value="ANATO"/>
    <property type="match status" value="1"/>
</dbReference>